<comment type="catalytic activity">
    <reaction evidence="1">
        <text>ATP + protein L-histidine = ADP + protein N-phospho-L-histidine.</text>
        <dbReference type="EC" id="2.7.13.3"/>
    </reaction>
</comment>
<dbReference type="AlphaFoldDB" id="A0A126X3P1"/>
<dbReference type="CDD" id="cd00082">
    <property type="entry name" value="HisKA"/>
    <property type="match status" value="1"/>
</dbReference>
<dbReference type="PANTHER" id="PTHR45339:SF1">
    <property type="entry name" value="HYBRID SIGNAL TRANSDUCTION HISTIDINE KINASE J"/>
    <property type="match status" value="1"/>
</dbReference>
<dbReference type="GO" id="GO:0005524">
    <property type="term" value="F:ATP binding"/>
    <property type="evidence" value="ECO:0007669"/>
    <property type="project" value="UniProtKB-KW"/>
</dbReference>
<feature type="domain" description="Histidine kinase" evidence="13">
    <location>
        <begin position="229"/>
        <end position="503"/>
    </location>
</feature>
<dbReference type="PRINTS" id="PR00344">
    <property type="entry name" value="BCTRLSENSOR"/>
</dbReference>
<keyword evidence="9" id="KW-0067">ATP-binding</keyword>
<evidence type="ECO:0000256" key="10">
    <source>
        <dbReference type="ARBA" id="ARBA00023012"/>
    </source>
</evidence>
<keyword evidence="3" id="KW-0600">Photoreceptor protein</keyword>
<dbReference type="Pfam" id="PF00512">
    <property type="entry name" value="HisKA"/>
    <property type="match status" value="1"/>
</dbReference>
<dbReference type="InterPro" id="IPR000700">
    <property type="entry name" value="PAS-assoc_C"/>
</dbReference>
<dbReference type="PROSITE" id="PS50113">
    <property type="entry name" value="PAC"/>
    <property type="match status" value="1"/>
</dbReference>
<dbReference type="NCBIfam" id="TIGR00229">
    <property type="entry name" value="sensory_box"/>
    <property type="match status" value="1"/>
</dbReference>
<keyword evidence="4 11" id="KW-0597">Phosphoprotein</keyword>
<evidence type="ECO:0000256" key="7">
    <source>
        <dbReference type="ARBA" id="ARBA00022741"/>
    </source>
</evidence>
<dbReference type="Gene3D" id="1.10.287.130">
    <property type="match status" value="1"/>
</dbReference>
<dbReference type="PROSITE" id="PS50112">
    <property type="entry name" value="PAS"/>
    <property type="match status" value="1"/>
</dbReference>
<dbReference type="EMBL" id="KU701757">
    <property type="protein sequence ID" value="AML79307.1"/>
    <property type="molecule type" value="mRNA"/>
</dbReference>
<dbReference type="PROSITE" id="PS50109">
    <property type="entry name" value="HIS_KIN"/>
    <property type="match status" value="1"/>
</dbReference>
<dbReference type="InterPro" id="IPR001610">
    <property type="entry name" value="PAC"/>
</dbReference>
<evidence type="ECO:0000259" key="15">
    <source>
        <dbReference type="PROSITE" id="PS50112"/>
    </source>
</evidence>
<dbReference type="SMART" id="SM00448">
    <property type="entry name" value="REC"/>
    <property type="match status" value="1"/>
</dbReference>
<evidence type="ECO:0000256" key="4">
    <source>
        <dbReference type="ARBA" id="ARBA00022553"/>
    </source>
</evidence>
<dbReference type="InterPro" id="IPR003661">
    <property type="entry name" value="HisK_dim/P_dom"/>
</dbReference>
<dbReference type="Gene3D" id="3.40.50.2300">
    <property type="match status" value="1"/>
</dbReference>
<keyword evidence="6" id="KW-0808">Transferase</keyword>
<dbReference type="InterPro" id="IPR001789">
    <property type="entry name" value="Sig_transdc_resp-reg_receiver"/>
</dbReference>
<dbReference type="SUPFAM" id="SSF55874">
    <property type="entry name" value="ATPase domain of HSP90 chaperone/DNA topoisomerase II/histidine kinase"/>
    <property type="match status" value="1"/>
</dbReference>
<dbReference type="SUPFAM" id="SSF47384">
    <property type="entry name" value="Homodimeric domain of signal transducing histidine kinase"/>
    <property type="match status" value="1"/>
</dbReference>
<dbReference type="InterPro" id="IPR035965">
    <property type="entry name" value="PAS-like_dom_sf"/>
</dbReference>
<dbReference type="Pfam" id="PF02518">
    <property type="entry name" value="HATPase_c"/>
    <property type="match status" value="1"/>
</dbReference>
<sequence>MQERERADHYLKLMQQVVSGTGIEVWGHEKVLAGPDRIVARAAELAHASQDAKVHMRLPHVSSSEHLDTAYHNSIANGASLWLKERAMNMLNEGITISDVRLPENPLIYANQAFYSMTGYTPEETLGRNCRFLQGQATDPGKVAELSRCIRNGEPCAVEILNYRKDGTPFVNYLSVTPIKDCIGKVTHYVGIQSDISELVGRKQAQRQATLAAEAAEASTAVKSRFLATMSHEIRTPLNGMIGVSQLLAATELTPEQKDYVSTVLTSSETLLSLVNDILDFSKIEADKLQLQYQDFNLAEVLDFAIDLAGLKASEKRINIVYSLPATVPRCVRGDPVRLQQVLLNIMNNAVKFTDAGEVEVTVSVSVAKEPSDRSPEKQGTSGTMTNTDPTSSGGSGSDNVGSVSSQREGGSATCTSAHKGASYVVLRFMVRDTGIGISEEGLSRLFLSFSQLDSTPTRRYGGSGLGLVISKRLCEVMGGSMWAESKGHGQGSTFTFTIKCAISENSPEVVVFQPGKVWCQTDTEKSKLTGKRIVLVEENEKVRLSLAAALTDRGADVLPMDSTSSVKAFLTSSGKEEVHAYVLGEECCEALKESVDVSKCIIMAWPGSEAAKSSQYFSVLQRPIKHLRFFHAVSTLMDGLQSAGANVPYALGSLSRTVDLTHKPSVETASDFAKRATRGSGSAAHAHTQGLEGICCSGRVVKGGCQEAKKQKLRLLVAEDHVVNLKVALGLLKKLGHTDVVVAHDGVEALERLKQDPQGAYGFDAILMDLNMPRMGGIEAVKEIIRLWPDAAGSGQRRGRVRIIAVTADALEETQVGYLRGLCSHDARRMWG</sequence>
<feature type="region of interest" description="Disordered" evidence="12">
    <location>
        <begin position="367"/>
        <end position="415"/>
    </location>
</feature>
<dbReference type="InterPro" id="IPR000014">
    <property type="entry name" value="PAS"/>
</dbReference>
<dbReference type="Pfam" id="PF13426">
    <property type="entry name" value="PAS_9"/>
    <property type="match status" value="1"/>
</dbReference>
<dbReference type="InterPro" id="IPR036097">
    <property type="entry name" value="HisK_dim/P_sf"/>
</dbReference>
<dbReference type="CDD" id="cd00130">
    <property type="entry name" value="PAS"/>
    <property type="match status" value="1"/>
</dbReference>
<dbReference type="SUPFAM" id="SSF55785">
    <property type="entry name" value="PYP-like sensor domain (PAS domain)"/>
    <property type="match status" value="1"/>
</dbReference>
<name>A0A126X3P1_9VIRI</name>
<dbReference type="SMART" id="SM00086">
    <property type="entry name" value="PAC"/>
    <property type="match status" value="1"/>
</dbReference>
<evidence type="ECO:0000256" key="8">
    <source>
        <dbReference type="ARBA" id="ARBA00022777"/>
    </source>
</evidence>
<feature type="modified residue" description="4-aspartylphosphate" evidence="11">
    <location>
        <position position="770"/>
    </location>
</feature>
<dbReference type="Pfam" id="PF00072">
    <property type="entry name" value="Response_reg"/>
    <property type="match status" value="1"/>
</dbReference>
<dbReference type="InterPro" id="IPR003594">
    <property type="entry name" value="HATPase_dom"/>
</dbReference>
<evidence type="ECO:0000256" key="11">
    <source>
        <dbReference type="PROSITE-ProRule" id="PRU00169"/>
    </source>
</evidence>
<dbReference type="GO" id="GO:0009881">
    <property type="term" value="F:photoreceptor activity"/>
    <property type="evidence" value="ECO:0007669"/>
    <property type="project" value="UniProtKB-KW"/>
</dbReference>
<keyword evidence="10" id="KW-0902">Two-component regulatory system</keyword>
<evidence type="ECO:0000259" key="14">
    <source>
        <dbReference type="PROSITE" id="PS50110"/>
    </source>
</evidence>
<protein>
    <recommendedName>
        <fullName evidence="2">histidine kinase</fullName>
        <ecNumber evidence="2">2.7.13.3</ecNumber>
    </recommendedName>
</protein>
<evidence type="ECO:0000313" key="17">
    <source>
        <dbReference type="EMBL" id="AML79307.1"/>
    </source>
</evidence>
<proteinExistence type="evidence at transcript level"/>
<dbReference type="SMART" id="SM00388">
    <property type="entry name" value="HisKA"/>
    <property type="match status" value="1"/>
</dbReference>
<keyword evidence="5" id="KW-0716">Sensory transduction</keyword>
<feature type="compositionally biased region" description="Polar residues" evidence="12">
    <location>
        <begin position="378"/>
        <end position="391"/>
    </location>
</feature>
<dbReference type="SUPFAM" id="SSF52172">
    <property type="entry name" value="CheY-like"/>
    <property type="match status" value="1"/>
</dbReference>
<reference evidence="17" key="1">
    <citation type="journal article" date="2016" name="Proc. Natl. Acad. Sci. U.S.A.">
        <title>Functional and topological diversity of LOV domain photoreceptors.</title>
        <authorList>
            <person name="Glantz S.T."/>
            <person name="Carpenter E.J."/>
            <person name="Melkonian M."/>
            <person name="Gardner K.H."/>
            <person name="Boyden E.S."/>
            <person name="Wong G.K."/>
            <person name="Chow B.Y."/>
        </authorList>
    </citation>
    <scope>NUCLEOTIDE SEQUENCE</scope>
    <source>
        <strain evidence="17">XMCL_2000466</strain>
    </source>
</reference>
<dbReference type="CDD" id="cd16922">
    <property type="entry name" value="HATPase_EvgS-ArcB-TorS-like"/>
    <property type="match status" value="1"/>
</dbReference>
<feature type="domain" description="PAS" evidence="15">
    <location>
        <begin position="85"/>
        <end position="129"/>
    </location>
</feature>
<keyword evidence="7" id="KW-0547">Nucleotide-binding</keyword>
<evidence type="ECO:0000259" key="16">
    <source>
        <dbReference type="PROSITE" id="PS50113"/>
    </source>
</evidence>
<dbReference type="PROSITE" id="PS50110">
    <property type="entry name" value="RESPONSE_REGULATORY"/>
    <property type="match status" value="1"/>
</dbReference>
<dbReference type="FunFam" id="1.10.287.130:FF:000002">
    <property type="entry name" value="Two-component osmosensing histidine kinase"/>
    <property type="match status" value="1"/>
</dbReference>
<evidence type="ECO:0000256" key="5">
    <source>
        <dbReference type="ARBA" id="ARBA00022606"/>
    </source>
</evidence>
<evidence type="ECO:0000256" key="6">
    <source>
        <dbReference type="ARBA" id="ARBA00022679"/>
    </source>
</evidence>
<evidence type="ECO:0000256" key="12">
    <source>
        <dbReference type="SAM" id="MobiDB-lite"/>
    </source>
</evidence>
<dbReference type="SMART" id="SM00387">
    <property type="entry name" value="HATPase_c"/>
    <property type="match status" value="1"/>
</dbReference>
<evidence type="ECO:0000256" key="1">
    <source>
        <dbReference type="ARBA" id="ARBA00000085"/>
    </source>
</evidence>
<evidence type="ECO:0000259" key="13">
    <source>
        <dbReference type="PROSITE" id="PS50109"/>
    </source>
</evidence>
<evidence type="ECO:0000256" key="3">
    <source>
        <dbReference type="ARBA" id="ARBA00022543"/>
    </source>
</evidence>
<dbReference type="CDD" id="cd17546">
    <property type="entry name" value="REC_hyHK_CKI1_RcsC-like"/>
    <property type="match status" value="1"/>
</dbReference>
<dbReference type="InterPro" id="IPR004358">
    <property type="entry name" value="Sig_transdc_His_kin-like_C"/>
</dbReference>
<dbReference type="InterPro" id="IPR011006">
    <property type="entry name" value="CheY-like_superfamily"/>
</dbReference>
<dbReference type="InterPro" id="IPR005467">
    <property type="entry name" value="His_kinase_dom"/>
</dbReference>
<dbReference type="PANTHER" id="PTHR45339">
    <property type="entry name" value="HYBRID SIGNAL TRANSDUCTION HISTIDINE KINASE J"/>
    <property type="match status" value="1"/>
</dbReference>
<keyword evidence="3" id="KW-0157">Chromophore</keyword>
<keyword evidence="3" id="KW-0675">Receptor</keyword>
<dbReference type="Gene3D" id="3.30.450.20">
    <property type="entry name" value="PAS domain"/>
    <property type="match status" value="1"/>
</dbReference>
<evidence type="ECO:0000256" key="9">
    <source>
        <dbReference type="ARBA" id="ARBA00022840"/>
    </source>
</evidence>
<keyword evidence="8" id="KW-0418">Kinase</keyword>
<feature type="domain" description="Response regulatory" evidence="14">
    <location>
        <begin position="715"/>
        <end position="833"/>
    </location>
</feature>
<evidence type="ECO:0000256" key="2">
    <source>
        <dbReference type="ARBA" id="ARBA00012438"/>
    </source>
</evidence>
<organism evidence="17">
    <name type="scientific">Prasinococcus capsulatus</name>
    <dbReference type="NCBI Taxonomy" id="156131"/>
    <lineage>
        <taxon>Eukaryota</taxon>
        <taxon>Viridiplantae</taxon>
        <taxon>Prasinodermophyta</taxon>
        <taxon>Palmophyllophyceae</taxon>
        <taxon>Prasinococcales</taxon>
        <taxon>Prasinococcaceae</taxon>
        <taxon>Prasinococcus</taxon>
    </lineage>
</organism>
<dbReference type="Gene3D" id="3.30.565.10">
    <property type="entry name" value="Histidine kinase-like ATPase, C-terminal domain"/>
    <property type="match status" value="1"/>
</dbReference>
<dbReference type="EC" id="2.7.13.3" evidence="2"/>
<dbReference type="GO" id="GO:0000155">
    <property type="term" value="F:phosphorelay sensor kinase activity"/>
    <property type="evidence" value="ECO:0007669"/>
    <property type="project" value="InterPro"/>
</dbReference>
<feature type="domain" description="PAC" evidence="16">
    <location>
        <begin position="156"/>
        <end position="208"/>
    </location>
</feature>
<dbReference type="GO" id="GO:0009637">
    <property type="term" value="P:response to blue light"/>
    <property type="evidence" value="ECO:0007669"/>
    <property type="project" value="UniProtKB-ARBA"/>
</dbReference>
<accession>A0A126X3P1</accession>
<dbReference type="InterPro" id="IPR036890">
    <property type="entry name" value="HATPase_C_sf"/>
</dbReference>